<feature type="compositionally biased region" description="Polar residues" evidence="1">
    <location>
        <begin position="1"/>
        <end position="10"/>
    </location>
</feature>
<evidence type="ECO:0008006" key="4">
    <source>
        <dbReference type="Google" id="ProtNLM"/>
    </source>
</evidence>
<dbReference type="AlphaFoldDB" id="A0A5D9C399"/>
<sequence>MTAEASSDRTGATPPRAGRTPGLVSFLPQETEIILTAGDRQRVIVGADALLFWWGAESGPQTAEGLVAVHRDEIAAAVAAKLARGFKPRSDTIRIGEDDLD</sequence>
<protein>
    <recommendedName>
        <fullName evidence="4">DUF1488 family protein</fullName>
    </recommendedName>
</protein>
<dbReference type="RefSeq" id="WP_149522564.1">
    <property type="nucleotide sequence ID" value="NZ_VTOU01000003.1"/>
</dbReference>
<comment type="caution">
    <text evidence="2">The sequence shown here is derived from an EMBL/GenBank/DDBJ whole genome shotgun (WGS) entry which is preliminary data.</text>
</comment>
<feature type="region of interest" description="Disordered" evidence="1">
    <location>
        <begin position="1"/>
        <end position="23"/>
    </location>
</feature>
<evidence type="ECO:0000313" key="2">
    <source>
        <dbReference type="EMBL" id="TZG25757.1"/>
    </source>
</evidence>
<keyword evidence="3" id="KW-1185">Reference proteome</keyword>
<name>A0A5D9C399_9SPHN</name>
<accession>A0A5D9C399</accession>
<reference evidence="2 3" key="1">
    <citation type="submission" date="2019-08" db="EMBL/GenBank/DDBJ databases">
        <authorList>
            <person name="Wang G."/>
            <person name="Xu Z."/>
        </authorList>
    </citation>
    <scope>NUCLEOTIDE SEQUENCE [LARGE SCALE GENOMIC DNA]</scope>
    <source>
        <strain evidence="2 3">ZX</strain>
    </source>
</reference>
<proteinExistence type="predicted"/>
<dbReference type="Proteomes" id="UP000322077">
    <property type="component" value="Unassembled WGS sequence"/>
</dbReference>
<evidence type="ECO:0000313" key="3">
    <source>
        <dbReference type="Proteomes" id="UP000322077"/>
    </source>
</evidence>
<organism evidence="2 3">
    <name type="scientific">Sphingomonas montanisoli</name>
    <dbReference type="NCBI Taxonomy" id="2606412"/>
    <lineage>
        <taxon>Bacteria</taxon>
        <taxon>Pseudomonadati</taxon>
        <taxon>Pseudomonadota</taxon>
        <taxon>Alphaproteobacteria</taxon>
        <taxon>Sphingomonadales</taxon>
        <taxon>Sphingomonadaceae</taxon>
        <taxon>Sphingomonas</taxon>
    </lineage>
</organism>
<gene>
    <name evidence="2" type="ORF">FYJ91_12220</name>
</gene>
<evidence type="ECO:0000256" key="1">
    <source>
        <dbReference type="SAM" id="MobiDB-lite"/>
    </source>
</evidence>
<dbReference type="EMBL" id="VTOU01000003">
    <property type="protein sequence ID" value="TZG25757.1"/>
    <property type="molecule type" value="Genomic_DNA"/>
</dbReference>